<keyword evidence="3" id="KW-1185">Reference proteome</keyword>
<gene>
    <name evidence="2" type="ORF">FSP39_008715</name>
</gene>
<feature type="compositionally biased region" description="Acidic residues" evidence="1">
    <location>
        <begin position="17"/>
        <end position="34"/>
    </location>
</feature>
<proteinExistence type="predicted"/>
<sequence>MEEIEEREAADIVYGEKDDDDDETVESESEDETEVIGPGISKMSNDEDVKSLLDDHCALVFVTQLIQLAKLKVDGNCLVKGCRSIVEIKLDKVGSAVYSTWICENSHVKYKWCSQPVMNRRFLSGDLLITSAVLLSGNNFLKMKLFADFMKLYFPSKSSFNRIQTVYLVPSIEEYWLSQQDAILEDIKDKEIIVLGMYHRTFNKKSERWSAVEEKVQKAYTYIKDISFKIFMKRLEDRIGLKRAVVLPPTDPRRISTHLAAVESLPTRELAAAKQSRFTPAE</sequence>
<reference evidence="2" key="1">
    <citation type="submission" date="2019-08" db="EMBL/GenBank/DDBJ databases">
        <title>The improved chromosome-level genome for the pearl oyster Pinctada fucata martensii using PacBio sequencing and Hi-C.</title>
        <authorList>
            <person name="Zheng Z."/>
        </authorList>
    </citation>
    <scope>NUCLEOTIDE SEQUENCE</scope>
    <source>
        <strain evidence="2">ZZ-2019</strain>
        <tissue evidence="2">Adductor muscle</tissue>
    </source>
</reference>
<protein>
    <submittedName>
        <fullName evidence="2">Uncharacterized protein</fullName>
    </submittedName>
</protein>
<dbReference type="EMBL" id="VSWD01000011">
    <property type="protein sequence ID" value="KAK3087648.1"/>
    <property type="molecule type" value="Genomic_DNA"/>
</dbReference>
<evidence type="ECO:0000313" key="2">
    <source>
        <dbReference type="EMBL" id="KAK3087648.1"/>
    </source>
</evidence>
<feature type="region of interest" description="Disordered" evidence="1">
    <location>
        <begin position="1"/>
        <end position="40"/>
    </location>
</feature>
<dbReference type="PANTHER" id="PTHR31751:SF7">
    <property type="entry name" value="THAP-TYPE DOMAIN-CONTAINING PROTEIN"/>
    <property type="match status" value="1"/>
</dbReference>
<accession>A0AA88Y1U9</accession>
<comment type="caution">
    <text evidence="2">The sequence shown here is derived from an EMBL/GenBank/DDBJ whole genome shotgun (WGS) entry which is preliminary data.</text>
</comment>
<feature type="compositionally biased region" description="Basic and acidic residues" evidence="1">
    <location>
        <begin position="7"/>
        <end position="16"/>
    </location>
</feature>
<dbReference type="PANTHER" id="PTHR31751">
    <property type="entry name" value="SI:CH211-108C17.2-RELATED-RELATED"/>
    <property type="match status" value="1"/>
</dbReference>
<evidence type="ECO:0000313" key="3">
    <source>
        <dbReference type="Proteomes" id="UP001186944"/>
    </source>
</evidence>
<dbReference type="AlphaFoldDB" id="A0AA88Y1U9"/>
<name>A0AA88Y1U9_PINIB</name>
<organism evidence="2 3">
    <name type="scientific">Pinctada imbricata</name>
    <name type="common">Atlantic pearl-oyster</name>
    <name type="synonym">Pinctada martensii</name>
    <dbReference type="NCBI Taxonomy" id="66713"/>
    <lineage>
        <taxon>Eukaryota</taxon>
        <taxon>Metazoa</taxon>
        <taxon>Spiralia</taxon>
        <taxon>Lophotrochozoa</taxon>
        <taxon>Mollusca</taxon>
        <taxon>Bivalvia</taxon>
        <taxon>Autobranchia</taxon>
        <taxon>Pteriomorphia</taxon>
        <taxon>Pterioida</taxon>
        <taxon>Pterioidea</taxon>
        <taxon>Pteriidae</taxon>
        <taxon>Pinctada</taxon>
    </lineage>
</organism>
<dbReference type="Proteomes" id="UP001186944">
    <property type="component" value="Unassembled WGS sequence"/>
</dbReference>
<evidence type="ECO:0000256" key="1">
    <source>
        <dbReference type="SAM" id="MobiDB-lite"/>
    </source>
</evidence>